<feature type="compositionally biased region" description="Polar residues" evidence="1">
    <location>
        <begin position="1"/>
        <end position="17"/>
    </location>
</feature>
<protein>
    <submittedName>
        <fullName evidence="2">Uncharacterized protein</fullName>
    </submittedName>
</protein>
<sequence>MDDQQQVTTAEENSKGSNEPPAKRRKQKKRTTMIGQLQALPPTQVVIKAEHVAEALAASDVTTFNKLFEVAVRARQVDVVLEVILKMCADSDKNVPLSFDALSKFGQHFVTLGSGTANETLEAFLKILKAGKSARVISYLINRLISSVDILRNSKFRAAVKTQLPKAIDGSTYSHFLAESLCFTVLMEASYLDDVNMDSLAATWKQVKTDPTDPLMCLLDLALSCAYVDVGYCEEIASRFAASLAHFSMDSRDDSYQAMFSRLLDQHMSSVSHLLTAADLSTFISYLISLHLESNSLVQLTKDLHSRCDLPIGFYDCYYTGLFKLLGVECKEHNAQIGETIAKINSTSKTSSLSKALEVGFSAESMTKWTPSKKALDLIGSACYNDIVDLCPAQRFVVILLVSLITDAEVFSLVLRSLSDICEIEAVKMKLTTVLKLVSAESFSVKGLYKVWLKNGSLEASNVSHVVALLAWISIAIVGESAARTLLKIASKSSPTAHVTLAAAVEVFTALEEYDEDLAGSITTQMDLILENCCWSSVKNAFCLEDIERSVLALRPLQRFCRFVHKRKRTFVSLASSSKCLKLAKQICRGKLNDAHKTDEGLYKRVVEEAADFLLFAGYVMNWGKSVIDWEYLISLAQVDVELAKKVIVRATNEEVAVLLPALTQIEVTEANVPLILTVGRFIAERKSVAGLLTTALEPFVGVLTWDDHVTREKLRFATSIVPVLSGCPLEEDFVNLMLGMVGIIEWCDIAERRRFYLVGDMASLMIAIIRSSVGSDRFSVIGAIVGKLINLTHSLKKSSESTEALKTEHERLEHTVASMCHSIVGCKDKFARIAPFVVSECLASDREAALSMHRLLGACDKFSIAMLSSNLPTQKKRCFAHLYPQFANANKIVV</sequence>
<name>A0A4U5LQJ5_STECR</name>
<dbReference type="OrthoDB" id="5839236at2759"/>
<dbReference type="AlphaFoldDB" id="A0A4U5LQJ5"/>
<comment type="caution">
    <text evidence="2">The sequence shown here is derived from an EMBL/GenBank/DDBJ whole genome shotgun (WGS) entry which is preliminary data.</text>
</comment>
<dbReference type="Proteomes" id="UP000298663">
    <property type="component" value="Unassembled WGS sequence"/>
</dbReference>
<accession>A0A4U5LQJ5</accession>
<reference evidence="2 3" key="1">
    <citation type="journal article" date="2015" name="Genome Biol.">
        <title>Comparative genomics of Steinernema reveals deeply conserved gene regulatory networks.</title>
        <authorList>
            <person name="Dillman A.R."/>
            <person name="Macchietto M."/>
            <person name="Porter C.F."/>
            <person name="Rogers A."/>
            <person name="Williams B."/>
            <person name="Antoshechkin I."/>
            <person name="Lee M.M."/>
            <person name="Goodwin Z."/>
            <person name="Lu X."/>
            <person name="Lewis E.E."/>
            <person name="Goodrich-Blair H."/>
            <person name="Stock S.P."/>
            <person name="Adams B.J."/>
            <person name="Sternberg P.W."/>
            <person name="Mortazavi A."/>
        </authorList>
    </citation>
    <scope>NUCLEOTIDE SEQUENCE [LARGE SCALE GENOMIC DNA]</scope>
    <source>
        <strain evidence="2 3">ALL</strain>
    </source>
</reference>
<evidence type="ECO:0000313" key="2">
    <source>
        <dbReference type="EMBL" id="TKR58218.1"/>
    </source>
</evidence>
<gene>
    <name evidence="2" type="ORF">L596_029697</name>
</gene>
<evidence type="ECO:0000256" key="1">
    <source>
        <dbReference type="SAM" id="MobiDB-lite"/>
    </source>
</evidence>
<keyword evidence="3" id="KW-1185">Reference proteome</keyword>
<feature type="region of interest" description="Disordered" evidence="1">
    <location>
        <begin position="1"/>
        <end position="31"/>
    </location>
</feature>
<proteinExistence type="predicted"/>
<reference evidence="2 3" key="2">
    <citation type="journal article" date="2019" name="G3 (Bethesda)">
        <title>Hybrid Assembly of the Genome of the Entomopathogenic Nematode Steinernema carpocapsae Identifies the X-Chromosome.</title>
        <authorList>
            <person name="Serra L."/>
            <person name="Macchietto M."/>
            <person name="Macias-Munoz A."/>
            <person name="McGill C.J."/>
            <person name="Rodriguez I.M."/>
            <person name="Rodriguez B."/>
            <person name="Murad R."/>
            <person name="Mortazavi A."/>
        </authorList>
    </citation>
    <scope>NUCLEOTIDE SEQUENCE [LARGE SCALE GENOMIC DNA]</scope>
    <source>
        <strain evidence="2 3">ALL</strain>
    </source>
</reference>
<evidence type="ECO:0000313" key="3">
    <source>
        <dbReference type="Proteomes" id="UP000298663"/>
    </source>
</evidence>
<organism evidence="2 3">
    <name type="scientific">Steinernema carpocapsae</name>
    <name type="common">Entomopathogenic nematode</name>
    <dbReference type="NCBI Taxonomy" id="34508"/>
    <lineage>
        <taxon>Eukaryota</taxon>
        <taxon>Metazoa</taxon>
        <taxon>Ecdysozoa</taxon>
        <taxon>Nematoda</taxon>
        <taxon>Chromadorea</taxon>
        <taxon>Rhabditida</taxon>
        <taxon>Tylenchina</taxon>
        <taxon>Panagrolaimomorpha</taxon>
        <taxon>Strongyloidoidea</taxon>
        <taxon>Steinernematidae</taxon>
        <taxon>Steinernema</taxon>
    </lineage>
</organism>
<dbReference type="EMBL" id="AZBU02000013">
    <property type="protein sequence ID" value="TKR58218.1"/>
    <property type="molecule type" value="Genomic_DNA"/>
</dbReference>